<dbReference type="Proteomes" id="UP000664991">
    <property type="component" value="Unassembled WGS sequence"/>
</dbReference>
<dbReference type="GO" id="GO:0005783">
    <property type="term" value="C:endoplasmic reticulum"/>
    <property type="evidence" value="ECO:0007669"/>
    <property type="project" value="TreeGrafter"/>
</dbReference>
<dbReference type="AlphaFoldDB" id="A0A836CQV8"/>
<dbReference type="Pfam" id="PF01344">
    <property type="entry name" value="Kelch_1"/>
    <property type="match status" value="1"/>
</dbReference>
<dbReference type="GO" id="GO:0043005">
    <property type="term" value="C:neuron projection"/>
    <property type="evidence" value="ECO:0007669"/>
    <property type="project" value="TreeGrafter"/>
</dbReference>
<evidence type="ECO:0000256" key="1">
    <source>
        <dbReference type="ARBA" id="ARBA00022441"/>
    </source>
</evidence>
<sequence length="175" mass="19954">MLLLVGGLPPGPDRLPSNLVQYYDDEKKTWKILTIMPYNSAHHCVVEVENFLFVLGGEDQWNPNGKHSTNFVSRYDPRFNSWIQLPPMQEREPTSHPQYAIVQKKAAGQNSKEMWQNRWQGQPVQQLSCPPAYLTTNNTRKPQNDTFKEAVTSDSPIVARTMHSNGTSAETHFSV</sequence>
<organism evidence="2 3">
    <name type="scientific">Ovis aries</name>
    <name type="common">Sheep</name>
    <dbReference type="NCBI Taxonomy" id="9940"/>
    <lineage>
        <taxon>Eukaryota</taxon>
        <taxon>Metazoa</taxon>
        <taxon>Chordata</taxon>
        <taxon>Craniata</taxon>
        <taxon>Vertebrata</taxon>
        <taxon>Euteleostomi</taxon>
        <taxon>Mammalia</taxon>
        <taxon>Eutheria</taxon>
        <taxon>Laurasiatheria</taxon>
        <taxon>Artiodactyla</taxon>
        <taxon>Ruminantia</taxon>
        <taxon>Pecora</taxon>
        <taxon>Bovidae</taxon>
        <taxon>Caprinae</taxon>
        <taxon>Ovis</taxon>
    </lineage>
</organism>
<dbReference type="InterPro" id="IPR015915">
    <property type="entry name" value="Kelch-typ_b-propeller"/>
</dbReference>
<name>A0A836CQV8_SHEEP</name>
<dbReference type="GO" id="GO:0043025">
    <property type="term" value="C:neuronal cell body"/>
    <property type="evidence" value="ECO:0007669"/>
    <property type="project" value="TreeGrafter"/>
</dbReference>
<dbReference type="SUPFAM" id="SSF117281">
    <property type="entry name" value="Kelch motif"/>
    <property type="match status" value="1"/>
</dbReference>
<proteinExistence type="predicted"/>
<dbReference type="InterPro" id="IPR006652">
    <property type="entry name" value="Kelch_1"/>
</dbReference>
<protein>
    <submittedName>
        <fullName evidence="2">Uncharacterized protein</fullName>
    </submittedName>
</protein>
<gene>
    <name evidence="2" type="ORF">JEQ12_011892</name>
</gene>
<accession>A0A836CQV8</accession>
<dbReference type="EMBL" id="JAEMGP010000023">
    <property type="protein sequence ID" value="KAG5195597.1"/>
    <property type="molecule type" value="Genomic_DNA"/>
</dbReference>
<evidence type="ECO:0000313" key="2">
    <source>
        <dbReference type="EMBL" id="KAG5195597.1"/>
    </source>
</evidence>
<keyword evidence="1" id="KW-0880">Kelch repeat</keyword>
<evidence type="ECO:0000313" key="3">
    <source>
        <dbReference type="Proteomes" id="UP000664991"/>
    </source>
</evidence>
<comment type="caution">
    <text evidence="2">The sequence shown here is derived from an EMBL/GenBank/DDBJ whole genome shotgun (WGS) entry which is preliminary data.</text>
</comment>
<dbReference type="PANTHER" id="PTHR45632">
    <property type="entry name" value="LD33804P"/>
    <property type="match status" value="1"/>
</dbReference>
<reference evidence="2 3" key="1">
    <citation type="submission" date="2020-12" db="EMBL/GenBank/DDBJ databases">
        <title>De novo assembly of Tibetan sheep genome.</title>
        <authorList>
            <person name="Li X."/>
        </authorList>
    </citation>
    <scope>NUCLEOTIDE SEQUENCE [LARGE SCALE GENOMIC DNA]</scope>
    <source>
        <tissue evidence="2">Heart</tissue>
    </source>
</reference>
<dbReference type="Gene3D" id="2.120.10.80">
    <property type="entry name" value="Kelch-type beta propeller"/>
    <property type="match status" value="1"/>
</dbReference>
<dbReference type="PANTHER" id="PTHR45632:SF6">
    <property type="entry name" value="KELCH-LIKE PROTEIN 14"/>
    <property type="match status" value="1"/>
</dbReference>